<gene>
    <name evidence="1" type="ordered locus">BATR1942_07720</name>
</gene>
<protein>
    <submittedName>
        <fullName evidence="1">Uncharacterized protein</fullName>
    </submittedName>
</protein>
<sequence>MELIRKAMRKDLENDKTLMSKWATVAGLKNPNPLYDFLNHDGKTFSEFSTLVNIVKSQYPDREYELMEDYCLILDPKTKAARSALKYADANSFNDLTDKLVDKMSISSNLKSKEYGKIYGIHRKLSKGEIDVLEATKNIGKQRIKTDEMNIFSKMIPMYDYLSKGNFSPMKPLLKQINLNEIKENKYLKKSFETRIHVLLSNMYLNENKLELCREYAKKAIQSTSTKRFLVFSYLTIGTSYIFLDYNLSRQNYLSGYEISKGNNVFEEFFKRNLSFLNNYWNKENSWINYDSDRRSD</sequence>
<dbReference type="NCBIfam" id="NF038310">
    <property type="entry name" value="lysogeny_AimR"/>
    <property type="match status" value="1"/>
</dbReference>
<accession>A0ABM5LX80</accession>
<dbReference type="RefSeq" id="WP_013390551.1">
    <property type="nucleotide sequence ID" value="NC_014639.1"/>
</dbReference>
<dbReference type="Proteomes" id="UP000006867">
    <property type="component" value="Chromosome"/>
</dbReference>
<evidence type="ECO:0000313" key="1">
    <source>
        <dbReference type="EMBL" id="ADP32483.1"/>
    </source>
</evidence>
<reference evidence="1 2" key="1">
    <citation type="journal article" date="2011" name="Front. Microbiol.">
        <title>Genomic signatures of strain selection and enhancement in Bacillus atrophaeus var. globigii, a historical biowarfare simulant.</title>
        <authorList>
            <person name="Gibbons H.S."/>
            <person name="Broomall S.M."/>
            <person name="McNew L.A."/>
            <person name="Daligault H."/>
            <person name="Chapman C."/>
            <person name="Bruce D."/>
            <person name="Karavis M."/>
            <person name="Krepps M."/>
            <person name="McGregor P.A."/>
            <person name="Hong C."/>
            <person name="Park K.H."/>
            <person name="Akmal A."/>
            <person name="Feldman A."/>
            <person name="Lin J.S."/>
            <person name="Chang W.E."/>
            <person name="Higgs B.W."/>
            <person name="Demirev P."/>
            <person name="Lindquist J."/>
            <person name="Liem A."/>
            <person name="Fochler E."/>
            <person name="Read T.D."/>
            <person name="Tapia R."/>
            <person name="Johnson S."/>
            <person name="Bishop-Lilly K.A."/>
            <person name="Detter C."/>
            <person name="Han C."/>
            <person name="Sozhamannan S."/>
            <person name="Rosenzweig C.N."/>
            <person name="Skowronski E.W."/>
        </authorList>
    </citation>
    <scope>NUCLEOTIDE SEQUENCE [LARGE SCALE GENOMIC DNA]</scope>
    <source>
        <strain evidence="1 2">1942</strain>
    </source>
</reference>
<name>A0ABM5LX80_BACA1</name>
<keyword evidence="2" id="KW-1185">Reference proteome</keyword>
<dbReference type="EMBL" id="CP002207">
    <property type="protein sequence ID" value="ADP32483.1"/>
    <property type="molecule type" value="Genomic_DNA"/>
</dbReference>
<proteinExistence type="predicted"/>
<organism evidence="1 2">
    <name type="scientific">Bacillus atrophaeus (strain 1942)</name>
    <dbReference type="NCBI Taxonomy" id="720555"/>
    <lineage>
        <taxon>Bacteria</taxon>
        <taxon>Bacillati</taxon>
        <taxon>Bacillota</taxon>
        <taxon>Bacilli</taxon>
        <taxon>Bacillales</taxon>
        <taxon>Bacillaceae</taxon>
        <taxon>Bacillus</taxon>
    </lineage>
</organism>
<dbReference type="Pfam" id="PF22871">
    <property type="entry name" value="AimR"/>
    <property type="match status" value="1"/>
</dbReference>
<dbReference type="InterPro" id="IPR047705">
    <property type="entry name" value="AimR-like"/>
</dbReference>
<evidence type="ECO:0000313" key="2">
    <source>
        <dbReference type="Proteomes" id="UP000006867"/>
    </source>
</evidence>